<sequence length="153" mass="16984">MINLELKIPPVAVVLICAVLMWLVAVILPQHGLADTIARVVGVIFVALSMLGGFLGVGAFLKAKTTVDPLLRYKTSSLVTSGIYGVSRNPMYLGMLGLLIGFGFYLGSLYSLSLCVGFVWYLNRFQIEPEERMLAAQLPEEFARYQARVRRWI</sequence>
<keyword evidence="3 5" id="KW-1133">Transmembrane helix</keyword>
<evidence type="ECO:0000313" key="7">
    <source>
        <dbReference type="Proteomes" id="UP000078070"/>
    </source>
</evidence>
<dbReference type="STRING" id="1821621.A8C75_14645"/>
<dbReference type="AlphaFoldDB" id="A0A1A9F6B4"/>
<evidence type="ECO:0000256" key="4">
    <source>
        <dbReference type="ARBA" id="ARBA00023136"/>
    </source>
</evidence>
<evidence type="ECO:0000256" key="1">
    <source>
        <dbReference type="ARBA" id="ARBA00004127"/>
    </source>
</evidence>
<feature type="transmembrane region" description="Helical" evidence="5">
    <location>
        <begin position="40"/>
        <end position="61"/>
    </location>
</feature>
<dbReference type="EMBL" id="CP015839">
    <property type="protein sequence ID" value="ANG65289.1"/>
    <property type="molecule type" value="Genomic_DNA"/>
</dbReference>
<evidence type="ECO:0008006" key="8">
    <source>
        <dbReference type="Google" id="ProtNLM"/>
    </source>
</evidence>
<reference evidence="7" key="1">
    <citation type="submission" date="2016-05" db="EMBL/GenBank/DDBJ databases">
        <authorList>
            <person name="Baek K."/>
            <person name="Yang S.-J."/>
        </authorList>
    </citation>
    <scope>NUCLEOTIDE SEQUENCE [LARGE SCALE GENOMIC DNA]</scope>
    <source>
        <strain evidence="7">ST58-10</strain>
    </source>
</reference>
<protein>
    <recommendedName>
        <fullName evidence="8">Protein-S-isoprenylcysteine methyltransferase</fullName>
    </recommendedName>
</protein>
<accession>A0A1A9F6B4</accession>
<dbReference type="GO" id="GO:0012505">
    <property type="term" value="C:endomembrane system"/>
    <property type="evidence" value="ECO:0007669"/>
    <property type="project" value="UniProtKB-SubCell"/>
</dbReference>
<dbReference type="Pfam" id="PF04191">
    <property type="entry name" value="PEMT"/>
    <property type="match status" value="1"/>
</dbReference>
<dbReference type="PANTHER" id="PTHR12714:SF24">
    <property type="entry name" value="SLR1182 PROTEIN"/>
    <property type="match status" value="1"/>
</dbReference>
<dbReference type="RefSeq" id="WP_067387353.1">
    <property type="nucleotide sequence ID" value="NZ_CP015839.1"/>
</dbReference>
<evidence type="ECO:0000256" key="3">
    <source>
        <dbReference type="ARBA" id="ARBA00022989"/>
    </source>
</evidence>
<feature type="transmembrane region" description="Helical" evidence="5">
    <location>
        <begin position="6"/>
        <end position="28"/>
    </location>
</feature>
<reference evidence="6 7" key="2">
    <citation type="journal article" date="2018" name="Int. J. Syst. Evol. Microbiol.">
        <title>Marinobacterium aestuarii sp. nov., a benzene-degrading marine bacterium isolated from estuary sediment.</title>
        <authorList>
            <person name="Bae S.S."/>
            <person name="Jung J."/>
            <person name="Chung D."/>
            <person name="Baek K."/>
        </authorList>
    </citation>
    <scope>NUCLEOTIDE SEQUENCE [LARGE SCALE GENOMIC DNA]</scope>
    <source>
        <strain evidence="6 7">ST58-10</strain>
    </source>
</reference>
<feature type="transmembrane region" description="Helical" evidence="5">
    <location>
        <begin position="91"/>
        <end position="122"/>
    </location>
</feature>
<dbReference type="InterPro" id="IPR007318">
    <property type="entry name" value="Phopholipid_MeTrfase"/>
</dbReference>
<dbReference type="KEGG" id="mars:A8C75_14645"/>
<dbReference type="Gene3D" id="1.20.120.1630">
    <property type="match status" value="1"/>
</dbReference>
<organism evidence="6 7">
    <name type="scientific">Marinobacterium aestuarii</name>
    <dbReference type="NCBI Taxonomy" id="1821621"/>
    <lineage>
        <taxon>Bacteria</taxon>
        <taxon>Pseudomonadati</taxon>
        <taxon>Pseudomonadota</taxon>
        <taxon>Gammaproteobacteria</taxon>
        <taxon>Oceanospirillales</taxon>
        <taxon>Oceanospirillaceae</taxon>
        <taxon>Marinobacterium</taxon>
    </lineage>
</organism>
<dbReference type="OrthoDB" id="9811969at2"/>
<evidence type="ECO:0000313" key="6">
    <source>
        <dbReference type="EMBL" id="ANG65289.1"/>
    </source>
</evidence>
<name>A0A1A9F6B4_9GAMM</name>
<proteinExistence type="predicted"/>
<dbReference type="PANTHER" id="PTHR12714">
    <property type="entry name" value="PROTEIN-S ISOPRENYLCYSTEINE O-METHYLTRANSFERASE"/>
    <property type="match status" value="1"/>
</dbReference>
<keyword evidence="2 5" id="KW-0812">Transmembrane</keyword>
<keyword evidence="4 5" id="KW-0472">Membrane</keyword>
<comment type="subcellular location">
    <subcellularLocation>
        <location evidence="1">Endomembrane system</location>
        <topology evidence="1">Multi-pass membrane protein</topology>
    </subcellularLocation>
</comment>
<dbReference type="GO" id="GO:0016740">
    <property type="term" value="F:transferase activity"/>
    <property type="evidence" value="ECO:0007669"/>
    <property type="project" value="UniProtKB-ARBA"/>
</dbReference>
<keyword evidence="7" id="KW-1185">Reference proteome</keyword>
<evidence type="ECO:0000256" key="5">
    <source>
        <dbReference type="SAM" id="Phobius"/>
    </source>
</evidence>
<gene>
    <name evidence="6" type="ORF">A8C75_14645</name>
</gene>
<evidence type="ECO:0000256" key="2">
    <source>
        <dbReference type="ARBA" id="ARBA00022692"/>
    </source>
</evidence>
<dbReference type="Proteomes" id="UP000078070">
    <property type="component" value="Chromosome"/>
</dbReference>